<evidence type="ECO:0000256" key="2">
    <source>
        <dbReference type="SAM" id="SignalP"/>
    </source>
</evidence>
<feature type="region of interest" description="Disordered" evidence="1">
    <location>
        <begin position="99"/>
        <end position="127"/>
    </location>
</feature>
<gene>
    <name evidence="4" type="ORF">H9784_03260</name>
</gene>
<feature type="compositionally biased region" description="Low complexity" evidence="1">
    <location>
        <begin position="102"/>
        <end position="116"/>
    </location>
</feature>
<proteinExistence type="predicted"/>
<evidence type="ECO:0000256" key="1">
    <source>
        <dbReference type="SAM" id="MobiDB-lite"/>
    </source>
</evidence>
<dbReference type="InterPro" id="IPR011992">
    <property type="entry name" value="EF-hand-dom_pair"/>
</dbReference>
<evidence type="ECO:0000259" key="3">
    <source>
        <dbReference type="PROSITE" id="PS50222"/>
    </source>
</evidence>
<dbReference type="PROSITE" id="PS00018">
    <property type="entry name" value="EF_HAND_1"/>
    <property type="match status" value="2"/>
</dbReference>
<comment type="caution">
    <text evidence="4">The sequence shown here is derived from an EMBL/GenBank/DDBJ whole genome shotgun (WGS) entry which is preliminary data.</text>
</comment>
<dbReference type="Pfam" id="PF13202">
    <property type="entry name" value="EF-hand_5"/>
    <property type="match status" value="2"/>
</dbReference>
<dbReference type="GO" id="GO:0005509">
    <property type="term" value="F:calcium ion binding"/>
    <property type="evidence" value="ECO:0007669"/>
    <property type="project" value="InterPro"/>
</dbReference>
<dbReference type="PROSITE" id="PS50222">
    <property type="entry name" value="EF_HAND_2"/>
    <property type="match status" value="2"/>
</dbReference>
<evidence type="ECO:0000313" key="5">
    <source>
        <dbReference type="Proteomes" id="UP000823821"/>
    </source>
</evidence>
<name>A0A9D2HMI1_9BACT</name>
<dbReference type="Gene3D" id="1.10.238.10">
    <property type="entry name" value="EF-hand"/>
    <property type="match status" value="1"/>
</dbReference>
<dbReference type="CDD" id="cd00051">
    <property type="entry name" value="EFh"/>
    <property type="match status" value="1"/>
</dbReference>
<sequence length="127" mass="13028">MKRPVLSLAASLALSALVLAAPAAAMPGMGSGNDPHAAAAEKFAKMDADKDGCISEKEFCAAYPNMQKAAFAAIDTDKNGCISEKEWYGFAVDHARGRAGMPAPEGQQPAPAAPAGNDMPLVMPPAK</sequence>
<dbReference type="InterPro" id="IPR018247">
    <property type="entry name" value="EF_Hand_1_Ca_BS"/>
</dbReference>
<feature type="domain" description="EF-hand" evidence="3">
    <location>
        <begin position="70"/>
        <end position="97"/>
    </location>
</feature>
<dbReference type="Proteomes" id="UP000823821">
    <property type="component" value="Unassembled WGS sequence"/>
</dbReference>
<organism evidence="4 5">
    <name type="scientific">Candidatus Desulfovibrio intestinavium</name>
    <dbReference type="NCBI Taxonomy" id="2838534"/>
    <lineage>
        <taxon>Bacteria</taxon>
        <taxon>Pseudomonadati</taxon>
        <taxon>Thermodesulfobacteriota</taxon>
        <taxon>Desulfovibrionia</taxon>
        <taxon>Desulfovibrionales</taxon>
        <taxon>Desulfovibrionaceae</taxon>
        <taxon>Desulfovibrio</taxon>
    </lineage>
</organism>
<dbReference type="SMART" id="SM00054">
    <property type="entry name" value="EFh"/>
    <property type="match status" value="2"/>
</dbReference>
<protein>
    <submittedName>
        <fullName evidence="4">EF-hand domain-containing protein</fullName>
    </submittedName>
</protein>
<reference evidence="4" key="1">
    <citation type="journal article" date="2021" name="PeerJ">
        <title>Extensive microbial diversity within the chicken gut microbiome revealed by metagenomics and culture.</title>
        <authorList>
            <person name="Gilroy R."/>
            <person name="Ravi A."/>
            <person name="Getino M."/>
            <person name="Pursley I."/>
            <person name="Horton D.L."/>
            <person name="Alikhan N.F."/>
            <person name="Baker D."/>
            <person name="Gharbi K."/>
            <person name="Hall N."/>
            <person name="Watson M."/>
            <person name="Adriaenssens E.M."/>
            <person name="Foster-Nyarko E."/>
            <person name="Jarju S."/>
            <person name="Secka A."/>
            <person name="Antonio M."/>
            <person name="Oren A."/>
            <person name="Chaudhuri R.R."/>
            <person name="La Ragione R."/>
            <person name="Hildebrand F."/>
            <person name="Pallen M.J."/>
        </authorList>
    </citation>
    <scope>NUCLEOTIDE SEQUENCE</scope>
    <source>
        <strain evidence="4">5032</strain>
    </source>
</reference>
<dbReference type="SUPFAM" id="SSF47473">
    <property type="entry name" value="EF-hand"/>
    <property type="match status" value="1"/>
</dbReference>
<dbReference type="InterPro" id="IPR002048">
    <property type="entry name" value="EF_hand_dom"/>
</dbReference>
<evidence type="ECO:0000313" key="4">
    <source>
        <dbReference type="EMBL" id="HJA78579.1"/>
    </source>
</evidence>
<feature type="domain" description="EF-hand" evidence="3">
    <location>
        <begin position="34"/>
        <end position="69"/>
    </location>
</feature>
<feature type="chain" id="PRO_5039414145" evidence="2">
    <location>
        <begin position="21"/>
        <end position="127"/>
    </location>
</feature>
<dbReference type="EMBL" id="DWZD01000019">
    <property type="protein sequence ID" value="HJA78579.1"/>
    <property type="molecule type" value="Genomic_DNA"/>
</dbReference>
<reference evidence="4" key="2">
    <citation type="submission" date="2021-04" db="EMBL/GenBank/DDBJ databases">
        <authorList>
            <person name="Gilroy R."/>
        </authorList>
    </citation>
    <scope>NUCLEOTIDE SEQUENCE</scope>
    <source>
        <strain evidence="4">5032</strain>
    </source>
</reference>
<accession>A0A9D2HMI1</accession>
<keyword evidence="2" id="KW-0732">Signal</keyword>
<feature type="signal peptide" evidence="2">
    <location>
        <begin position="1"/>
        <end position="20"/>
    </location>
</feature>
<dbReference type="AlphaFoldDB" id="A0A9D2HMI1"/>